<proteinExistence type="predicted"/>
<accession>A0A8S5UVG1</accession>
<reference evidence="1" key="1">
    <citation type="journal article" date="2021" name="Proc. Natl. Acad. Sci. U.S.A.">
        <title>A Catalog of Tens of Thousands of Viruses from Human Metagenomes Reveals Hidden Associations with Chronic Diseases.</title>
        <authorList>
            <person name="Tisza M.J."/>
            <person name="Buck C.B."/>
        </authorList>
    </citation>
    <scope>NUCLEOTIDE SEQUENCE</scope>
    <source>
        <strain evidence="1">CtnNB1</strain>
    </source>
</reference>
<sequence length="138" mass="16054">MGRSKYLDPKARERINEVLDFRGEMSLEEMVELVMPHMVFDIDTMKLQTTKMVCRNIVASRKDWSGVRTTFAVKESKESVYVDIDNCNDVYRVRKVEELLKEKEQGIAKSRIKAKNRRLVLEGQITMDEYVSSKSEVG</sequence>
<evidence type="ECO:0000313" key="1">
    <source>
        <dbReference type="EMBL" id="DAF98378.1"/>
    </source>
</evidence>
<organism evidence="1">
    <name type="scientific">Siphoviridae sp. ctnNB1</name>
    <dbReference type="NCBI Taxonomy" id="2825660"/>
    <lineage>
        <taxon>Viruses</taxon>
        <taxon>Duplodnaviria</taxon>
        <taxon>Heunggongvirae</taxon>
        <taxon>Uroviricota</taxon>
        <taxon>Caudoviricetes</taxon>
    </lineage>
</organism>
<protein>
    <submittedName>
        <fullName evidence="1">Uncharacterized protein</fullName>
    </submittedName>
</protein>
<dbReference type="EMBL" id="BK016146">
    <property type="protein sequence ID" value="DAF98378.1"/>
    <property type="molecule type" value="Genomic_DNA"/>
</dbReference>
<name>A0A8S5UVG1_9CAUD</name>